<dbReference type="Proteomes" id="UP000824881">
    <property type="component" value="Unassembled WGS sequence"/>
</dbReference>
<evidence type="ECO:0000313" key="2">
    <source>
        <dbReference type="Proteomes" id="UP000824881"/>
    </source>
</evidence>
<sequence length="1073" mass="118010">MAKVQSNPSHGSGQTCLALSPDGRRAFTGGQDCIVRIWDLDAGTDHEPEVAPDADGGVNTVAVAHDYWISGSEDAEVRRYMKDKGQIDGLVTSAKGVPVRWLALDAKGKKVAVASDELSVKLVNMEDIMQVTLLEGHTRGVRSVTWHPSGELLTTCGADGKIIAWDVTEPTAKVVKTVEGVIPTVIDSAVPEFLHNCSVVWHPSGQYFFAASRNHEIVTISRSNWSKSATYDDKDVTGAVTALAVSPNGVYMASAVQGKVHVWSTQTRRIIASHPGTPGAIITHICFSPVRNLVAWTDSDGVFFRWQDVIPGTMPSPVTSSNAATATVTTKKVPESLSLFGDDNAIDRVLDGGAIDEDEGMADVDDWIIDDLGGGIADEPEGAKESNGYVKEMVSITKAQPPFQPGATPMEYKKRYLAYNMIGVIEVTDQDTHHIVNVEFFDRSMRKSYHFTDHYKYDMGCLGERGAIFACPPENDHPSQVLYKPYGTWAAQSEWTYPLKRTDTRVLGITAGAAMPTRSLRDNTNDDLQGLGNVVIATSEGDLTFLSGSGLERRILGLGGDFVSMVAAAEWVFVVHRAGSTTIDGSQNLSYSLINFDDFSVRQRDVLPIPKGHRLTWVGITSEGAPAIYDTTGRVHILTKYQIPHHGSWTRILDTNLLERRKGKDESYWPVGINGSTFMCLILKGRQEFPGFPRPLVQDIPITMPFRREDVLNEQVYRNLMFLDMAYDQLEDELTTRELSQRELAIDKEFVQLIQESCKAGNLPRVVELAKLLHFPHSIDIAVKIAEFHRCIGLKEKLLVLKASQEGDVETRLEVMKEKRDSWLKKDPPPRRKMIEESSTATRAFQNSAPPPAIHRPALAPAAIAVEHTRFSSVAPRPAAQPSWDEPPAIGSSSSSDGKRKRVEDNLESEGFDFTPPPPPKQKTNPFARKAETGRNPFARKGDPSKPVQKSESFFDKVDAAESGKPKKPNGKAKEAKEKTKKLAGQQKTLDQLNGVVRQKGKAKANPTDTQTETQTDTQSTDVTMTDALASEATIPVDESQTTTDDQDGKWETGSVDWDETQLVETQEDETTS</sequence>
<dbReference type="EMBL" id="WQMT02000007">
    <property type="protein sequence ID" value="KAG9220497.1"/>
    <property type="molecule type" value="Genomic_DNA"/>
</dbReference>
<comment type="caution">
    <text evidence="1">The sequence shown here is derived from an EMBL/GenBank/DDBJ whole genome shotgun (WGS) entry which is preliminary data.</text>
</comment>
<reference evidence="1 2" key="1">
    <citation type="journal article" date="2021" name="Appl. Environ. Microbiol.">
        <title>Genetic linkage and physical mapping for an oyster mushroom Pleurotus cornucopiae and QTL analysis for the trait cap color.</title>
        <authorList>
            <person name="Zhang Y."/>
            <person name="Gao W."/>
            <person name="Sonnenberg A."/>
            <person name="Chen Q."/>
            <person name="Zhang J."/>
            <person name="Huang C."/>
        </authorList>
    </citation>
    <scope>NUCLEOTIDE SEQUENCE [LARGE SCALE GENOMIC DNA]</scope>
    <source>
        <strain evidence="1">CCMSSC00406</strain>
    </source>
</reference>
<organism evidence="1 2">
    <name type="scientific">Pleurotus cornucopiae</name>
    <name type="common">Cornucopia mushroom</name>
    <dbReference type="NCBI Taxonomy" id="5321"/>
    <lineage>
        <taxon>Eukaryota</taxon>
        <taxon>Fungi</taxon>
        <taxon>Dikarya</taxon>
        <taxon>Basidiomycota</taxon>
        <taxon>Agaricomycotina</taxon>
        <taxon>Agaricomycetes</taxon>
        <taxon>Agaricomycetidae</taxon>
        <taxon>Agaricales</taxon>
        <taxon>Pleurotineae</taxon>
        <taxon>Pleurotaceae</taxon>
        <taxon>Pleurotus</taxon>
    </lineage>
</organism>
<protein>
    <submittedName>
        <fullName evidence="1">Uncharacterized protein</fullName>
    </submittedName>
</protein>
<gene>
    <name evidence="1" type="ORF">CCMSSC00406_0003953</name>
</gene>
<name>A0ACB7IQG2_PLECO</name>
<accession>A0ACB7IQG2</accession>
<proteinExistence type="predicted"/>
<evidence type="ECO:0000313" key="1">
    <source>
        <dbReference type="EMBL" id="KAG9220497.1"/>
    </source>
</evidence>
<keyword evidence="2" id="KW-1185">Reference proteome</keyword>